<evidence type="ECO:0000313" key="1">
    <source>
        <dbReference type="EMBL" id="MET3694994.1"/>
    </source>
</evidence>
<comment type="caution">
    <text evidence="1">The sequence shown here is derived from an EMBL/GenBank/DDBJ whole genome shotgun (WGS) entry which is preliminary data.</text>
</comment>
<reference evidence="1 2" key="1">
    <citation type="submission" date="2024-06" db="EMBL/GenBank/DDBJ databases">
        <title>Genomic Encyclopedia of Type Strains, Phase IV (KMG-IV): sequencing the most valuable type-strain genomes for metagenomic binning, comparative biology and taxonomic classification.</title>
        <authorList>
            <person name="Goeker M."/>
        </authorList>
    </citation>
    <scope>NUCLEOTIDE SEQUENCE [LARGE SCALE GENOMIC DNA]</scope>
    <source>
        <strain evidence="1 2">DSM 21331</strain>
    </source>
</reference>
<dbReference type="Proteomes" id="UP001549145">
    <property type="component" value="Unassembled WGS sequence"/>
</dbReference>
<organism evidence="1 2">
    <name type="scientific">Methylobacterium goesingense</name>
    <dbReference type="NCBI Taxonomy" id="243690"/>
    <lineage>
        <taxon>Bacteria</taxon>
        <taxon>Pseudomonadati</taxon>
        <taxon>Pseudomonadota</taxon>
        <taxon>Alphaproteobacteria</taxon>
        <taxon>Hyphomicrobiales</taxon>
        <taxon>Methylobacteriaceae</taxon>
        <taxon>Methylobacterium</taxon>
    </lineage>
</organism>
<evidence type="ECO:0008006" key="3">
    <source>
        <dbReference type="Google" id="ProtNLM"/>
    </source>
</evidence>
<protein>
    <recommendedName>
        <fullName evidence="3">AlgX/AlgJ SGNH hydrolase-like domain-containing protein</fullName>
    </recommendedName>
</protein>
<evidence type="ECO:0000313" key="2">
    <source>
        <dbReference type="Proteomes" id="UP001549145"/>
    </source>
</evidence>
<gene>
    <name evidence="1" type="ORF">ABID43_004559</name>
</gene>
<name>A0ABV2LBJ3_9HYPH</name>
<keyword evidence="2" id="KW-1185">Reference proteome</keyword>
<sequence>MHEEHKNIQDLISYLNKCFSEISPDEAISQMQLAAELPDIHISLIAMLINGINRLKNNELLHKSVVDTSFSSRNTSYLELPTGLISYDEAAILGRSGYIFLIGGSNDVIGQYYPIDQSYVDLSEKWISLIKERIKNSISRNIKYFQIIIPEKITIIPEYFPYSISTPTRLLDKLEFEISKFEQDKFYISGRKLMCSQFRREHLCKRTDSHLSPEGTYLLFRNMLKTIYDLTIEDVLFTKKNRSIGDLSFRMSGYFVTEEYSEVSTKDLPMFANDSLKILDDQPENNGHMGKRQIWNNPNAPIKSRVVVFGNSFFSLVENGQSTLSWWFSKWVTEFHFVWTNEVDWQYVDEISADTVIWQGIERFLPIVPGS</sequence>
<proteinExistence type="predicted"/>
<accession>A0ABV2LBJ3</accession>
<dbReference type="EMBL" id="JBEPMM010000021">
    <property type="protein sequence ID" value="MET3694994.1"/>
    <property type="molecule type" value="Genomic_DNA"/>
</dbReference>
<dbReference type="RefSeq" id="WP_238280053.1">
    <property type="nucleotide sequence ID" value="NZ_BPQL01000073.1"/>
</dbReference>